<comment type="subcellular location">
    <subcellularLocation>
        <location evidence="1">Secreted</location>
    </subcellularLocation>
</comment>
<dbReference type="GO" id="GO:0005576">
    <property type="term" value="C:extracellular region"/>
    <property type="evidence" value="ECO:0007669"/>
    <property type="project" value="UniProtKB-SubCell"/>
</dbReference>
<gene>
    <name evidence="5" type="ORF">NCTC13032_05098</name>
</gene>
<keyword evidence="2" id="KW-0964">Secreted</keyword>
<keyword evidence="3" id="KW-0732">Signal</keyword>
<evidence type="ECO:0000313" key="6">
    <source>
        <dbReference type="Proteomes" id="UP000310719"/>
    </source>
</evidence>
<sequence>MVDVDKAVRKALAAGKTEISWYIGGDRQGNHYEFSPADSKESLMLMLTGYKKTPEI</sequence>
<accession>A0A4U9I6N1</accession>
<dbReference type="AlphaFoldDB" id="A0A4U9I6N1"/>
<evidence type="ECO:0000256" key="2">
    <source>
        <dbReference type="ARBA" id="ARBA00022525"/>
    </source>
</evidence>
<evidence type="ECO:0000313" key="5">
    <source>
        <dbReference type="EMBL" id="VTP72410.1"/>
    </source>
</evidence>
<dbReference type="EMBL" id="LR590464">
    <property type="protein sequence ID" value="VTP72410.1"/>
    <property type="molecule type" value="Genomic_DNA"/>
</dbReference>
<organism evidence="5 6">
    <name type="scientific">Leclercia adecarboxylata</name>
    <dbReference type="NCBI Taxonomy" id="83655"/>
    <lineage>
        <taxon>Bacteria</taxon>
        <taxon>Pseudomonadati</taxon>
        <taxon>Pseudomonadota</taxon>
        <taxon>Gammaproteobacteria</taxon>
        <taxon>Enterobacterales</taxon>
        <taxon>Enterobacteriaceae</taxon>
        <taxon>Leclercia</taxon>
    </lineage>
</organism>
<proteinExistence type="predicted"/>
<feature type="domain" description="Carbohydrate-binding module family 96" evidence="4">
    <location>
        <begin position="2"/>
        <end position="48"/>
    </location>
</feature>
<dbReference type="Pfam" id="PF24517">
    <property type="entry name" value="CBM96"/>
    <property type="match status" value="1"/>
</dbReference>
<reference evidence="5 6" key="1">
    <citation type="submission" date="2019-05" db="EMBL/GenBank/DDBJ databases">
        <authorList>
            <consortium name="Pathogen Informatics"/>
        </authorList>
    </citation>
    <scope>NUCLEOTIDE SEQUENCE [LARGE SCALE GENOMIC DNA]</scope>
    <source>
        <strain evidence="5 6">NCTC13032</strain>
    </source>
</reference>
<protein>
    <recommendedName>
        <fullName evidence="4">Carbohydrate-binding module family 96 domain-containing protein</fullName>
    </recommendedName>
</protein>
<evidence type="ECO:0000256" key="3">
    <source>
        <dbReference type="ARBA" id="ARBA00022729"/>
    </source>
</evidence>
<evidence type="ECO:0000256" key="1">
    <source>
        <dbReference type="ARBA" id="ARBA00004613"/>
    </source>
</evidence>
<dbReference type="Proteomes" id="UP000310719">
    <property type="component" value="Chromosome"/>
</dbReference>
<evidence type="ECO:0000259" key="4">
    <source>
        <dbReference type="Pfam" id="PF24517"/>
    </source>
</evidence>
<name>A0A4U9I6N1_9ENTR</name>
<dbReference type="InterPro" id="IPR055372">
    <property type="entry name" value="CBM96"/>
</dbReference>